<organism evidence="2 3">
    <name type="scientific">Gimesia maris</name>
    <dbReference type="NCBI Taxonomy" id="122"/>
    <lineage>
        <taxon>Bacteria</taxon>
        <taxon>Pseudomonadati</taxon>
        <taxon>Planctomycetota</taxon>
        <taxon>Planctomycetia</taxon>
        <taxon>Planctomycetales</taxon>
        <taxon>Planctomycetaceae</taxon>
        <taxon>Gimesia</taxon>
    </lineage>
</organism>
<reference evidence="2 3" key="1">
    <citation type="submission" date="2019-08" db="EMBL/GenBank/DDBJ databases">
        <title>Deep-cultivation of Planctomycetes and their phenomic and genomic characterization uncovers novel biology.</title>
        <authorList>
            <person name="Wiegand S."/>
            <person name="Jogler M."/>
            <person name="Boedeker C."/>
            <person name="Pinto D."/>
            <person name="Vollmers J."/>
            <person name="Rivas-Marin E."/>
            <person name="Kohn T."/>
            <person name="Peeters S.H."/>
            <person name="Heuer A."/>
            <person name="Rast P."/>
            <person name="Oberbeckmann S."/>
            <person name="Bunk B."/>
            <person name="Jeske O."/>
            <person name="Meyerdierks A."/>
            <person name="Storesund J.E."/>
            <person name="Kallscheuer N."/>
            <person name="Luecker S."/>
            <person name="Lage O.M."/>
            <person name="Pohl T."/>
            <person name="Merkel B.J."/>
            <person name="Hornburger P."/>
            <person name="Mueller R.-W."/>
            <person name="Bruemmer F."/>
            <person name="Labrenz M."/>
            <person name="Spormann A.M."/>
            <person name="Op den Camp H."/>
            <person name="Overmann J."/>
            <person name="Amann R."/>
            <person name="Jetten M.S.M."/>
            <person name="Mascher T."/>
            <person name="Medema M.H."/>
            <person name="Devos D.P."/>
            <person name="Kaster A.-K."/>
            <person name="Ovreas L."/>
            <person name="Rohde M."/>
            <person name="Galperin M.Y."/>
            <person name="Jogler C."/>
        </authorList>
    </citation>
    <scope>NUCLEOTIDE SEQUENCE [LARGE SCALE GENOMIC DNA]</scope>
    <source>
        <strain evidence="2 3">DSM 8797</strain>
    </source>
</reference>
<proteinExistence type="predicted"/>
<dbReference type="EMBL" id="CP042910">
    <property type="protein sequence ID" value="QEG16348.1"/>
    <property type="molecule type" value="Genomic_DNA"/>
</dbReference>
<accession>A0ABX5YL81</accession>
<evidence type="ECO:0000313" key="3">
    <source>
        <dbReference type="Proteomes" id="UP000322887"/>
    </source>
</evidence>
<keyword evidence="1" id="KW-0812">Transmembrane</keyword>
<dbReference type="RefSeq" id="WP_002649360.1">
    <property type="nucleotide sequence ID" value="NZ_CP036353.1"/>
</dbReference>
<keyword evidence="1" id="KW-1133">Transmembrane helix</keyword>
<dbReference type="Proteomes" id="UP000322887">
    <property type="component" value="Chromosome"/>
</dbReference>
<feature type="transmembrane region" description="Helical" evidence="1">
    <location>
        <begin position="42"/>
        <end position="63"/>
    </location>
</feature>
<gene>
    <name evidence="2" type="ORF">GmarT_22110</name>
</gene>
<evidence type="ECO:0000313" key="2">
    <source>
        <dbReference type="EMBL" id="QEG16348.1"/>
    </source>
</evidence>
<evidence type="ECO:0000256" key="1">
    <source>
        <dbReference type="SAM" id="Phobius"/>
    </source>
</evidence>
<dbReference type="GeneID" id="98646795"/>
<protein>
    <submittedName>
        <fullName evidence="2">Uncharacterized protein</fullName>
    </submittedName>
</protein>
<name>A0ABX5YL81_9PLAN</name>
<sequence length="109" mass="12308">MAPEMIGLIGAVGGTLLGFLGGVYGTWNSIQQTNGPRERTFVVKLAVLYWIVVPIFVVLVFVLPDPWNYYIWLPYGLWLTSTIRRSALRQQAIREAEARDESLPLTEVK</sequence>
<keyword evidence="1" id="KW-0472">Membrane</keyword>
<keyword evidence="3" id="KW-1185">Reference proteome</keyword>
<feature type="transmembrane region" description="Helical" evidence="1">
    <location>
        <begin position="6"/>
        <end position="30"/>
    </location>
</feature>